<evidence type="ECO:0000313" key="7">
    <source>
        <dbReference type="Proteomes" id="UP000276417"/>
    </source>
</evidence>
<reference evidence="6 7" key="1">
    <citation type="submission" date="2018-11" db="EMBL/GenBank/DDBJ databases">
        <title>Deinococcus shelandsis sp. nov., isolated from South Shetland Islands soil of Antarctica.</title>
        <authorList>
            <person name="Tian J."/>
        </authorList>
    </citation>
    <scope>NUCLEOTIDE SEQUENCE [LARGE SCALE GENOMIC DNA]</scope>
    <source>
        <strain evidence="6 7">S14-83T</strain>
    </source>
</reference>
<evidence type="ECO:0000256" key="3">
    <source>
        <dbReference type="ARBA" id="ARBA00023012"/>
    </source>
</evidence>
<protein>
    <submittedName>
        <fullName evidence="6">Sensor histidine kinase KdpD</fullName>
    </submittedName>
</protein>
<dbReference type="SUPFAM" id="SSF52402">
    <property type="entry name" value="Adenine nucleotide alpha hydrolases-like"/>
    <property type="match status" value="1"/>
</dbReference>
<dbReference type="FunFam" id="3.40.50.300:FF:000483">
    <property type="entry name" value="Sensor histidine kinase KdpD"/>
    <property type="match status" value="1"/>
</dbReference>
<dbReference type="InterPro" id="IPR027417">
    <property type="entry name" value="P-loop_NTPase"/>
</dbReference>
<dbReference type="GO" id="GO:0005886">
    <property type="term" value="C:plasma membrane"/>
    <property type="evidence" value="ECO:0007669"/>
    <property type="project" value="TreeGrafter"/>
</dbReference>
<dbReference type="Gene3D" id="3.40.50.300">
    <property type="entry name" value="P-loop containing nucleotide triphosphate hydrolases"/>
    <property type="match status" value="1"/>
</dbReference>
<dbReference type="InterPro" id="IPR003852">
    <property type="entry name" value="Sig_transdc_His_kinase_KdpD_N"/>
</dbReference>
<evidence type="ECO:0000259" key="5">
    <source>
        <dbReference type="Pfam" id="PF02702"/>
    </source>
</evidence>
<keyword evidence="2 6" id="KW-0418">Kinase</keyword>
<sequence>MRRPPQPGGKAVPDAESPSERSPQPLTLPGQSGGSAAPVRGVHKVFIGMAAGVGKTYRALSELRERLGRGEDALIGIVETHGRPETIRAAEGLPLFPRRVILHGGTELSELDVPGLLARRPEVVLVDELAHTNAPGSERQKRWQDVEVLLAAGITVLSTVNVQHLESLNDTVARLTGVRVRERIPDAVLSEATELVLVDLTPHDLRARMKAGHVYGPEKVDQALGNFFTSPNLMALREIALRQVASVVEQAAPTGSPGVHEIVVVAIAAEESAGRLIRRGGQLAARLHGALHVVTIRGPRITAEQSRLLDIYRALTGALGGQFEVLGGESGVAAALIDYVGRSRATQVFMGETSRSRWAELWRGDLIKQVLRGTRGVDVHVISRD</sequence>
<dbReference type="RefSeq" id="WP_124873730.1">
    <property type="nucleotide sequence ID" value="NZ_CP034184.1"/>
</dbReference>
<dbReference type="EMBL" id="CP034184">
    <property type="protein sequence ID" value="AZI44261.1"/>
    <property type="molecule type" value="Genomic_DNA"/>
</dbReference>
<dbReference type="InterPro" id="IPR052023">
    <property type="entry name" value="Histidine_kinase_KdpD"/>
</dbReference>
<name>A0A3G8YRA0_9DEIO</name>
<feature type="domain" description="Signal transduction histidine kinase osmosensitive K+ channel sensor N-terminal" evidence="5">
    <location>
        <begin position="40"/>
        <end position="247"/>
    </location>
</feature>
<dbReference type="KEGG" id="dph:EHF33_15330"/>
<feature type="region of interest" description="Disordered" evidence="4">
    <location>
        <begin position="1"/>
        <end position="36"/>
    </location>
</feature>
<dbReference type="OrthoDB" id="9806130at2"/>
<evidence type="ECO:0000256" key="2">
    <source>
        <dbReference type="ARBA" id="ARBA00022777"/>
    </source>
</evidence>
<accession>A0A3G8YRA0</accession>
<dbReference type="PANTHER" id="PTHR45569">
    <property type="entry name" value="SENSOR PROTEIN KDPD"/>
    <property type="match status" value="1"/>
</dbReference>
<dbReference type="GO" id="GO:0005737">
    <property type="term" value="C:cytoplasm"/>
    <property type="evidence" value="ECO:0007669"/>
    <property type="project" value="UniProtKB-ARBA"/>
</dbReference>
<gene>
    <name evidence="6" type="ORF">EHF33_15330</name>
</gene>
<dbReference type="Proteomes" id="UP000276417">
    <property type="component" value="Chromosome 2"/>
</dbReference>
<dbReference type="AlphaFoldDB" id="A0A3G8YRA0"/>
<evidence type="ECO:0000313" key="6">
    <source>
        <dbReference type="EMBL" id="AZI44261.1"/>
    </source>
</evidence>
<evidence type="ECO:0000256" key="1">
    <source>
        <dbReference type="ARBA" id="ARBA00022679"/>
    </source>
</evidence>
<dbReference type="Pfam" id="PF02702">
    <property type="entry name" value="KdpD"/>
    <property type="match status" value="1"/>
</dbReference>
<keyword evidence="3" id="KW-0902">Two-component regulatory system</keyword>
<dbReference type="InterPro" id="IPR014729">
    <property type="entry name" value="Rossmann-like_a/b/a_fold"/>
</dbReference>
<keyword evidence="7" id="KW-1185">Reference proteome</keyword>
<dbReference type="GO" id="GO:0000155">
    <property type="term" value="F:phosphorelay sensor kinase activity"/>
    <property type="evidence" value="ECO:0007669"/>
    <property type="project" value="InterPro"/>
</dbReference>
<organism evidence="6 7">
    <name type="scientific">Deinococcus psychrotolerans</name>
    <dbReference type="NCBI Taxonomy" id="2489213"/>
    <lineage>
        <taxon>Bacteria</taxon>
        <taxon>Thermotogati</taxon>
        <taxon>Deinococcota</taxon>
        <taxon>Deinococci</taxon>
        <taxon>Deinococcales</taxon>
        <taxon>Deinococcaceae</taxon>
        <taxon>Deinococcus</taxon>
    </lineage>
</organism>
<dbReference type="PANTHER" id="PTHR45569:SF1">
    <property type="entry name" value="SENSOR PROTEIN KDPD"/>
    <property type="match status" value="1"/>
</dbReference>
<evidence type="ECO:0000256" key="4">
    <source>
        <dbReference type="SAM" id="MobiDB-lite"/>
    </source>
</evidence>
<proteinExistence type="predicted"/>
<dbReference type="Gene3D" id="3.40.50.620">
    <property type="entry name" value="HUPs"/>
    <property type="match status" value="1"/>
</dbReference>
<keyword evidence="1" id="KW-0808">Transferase</keyword>